<keyword evidence="1" id="KW-0547">Nucleotide-binding</keyword>
<dbReference type="SMART" id="SM00175">
    <property type="entry name" value="RAB"/>
    <property type="match status" value="1"/>
</dbReference>
<reference evidence="3" key="1">
    <citation type="journal article" date="2020" name="J. Eukaryot. Microbiol.">
        <title>De novo Sequencing, Assembly and Annotation of the Transcriptome for the Free-Living Testate Amoeba Arcella intermedia.</title>
        <authorList>
            <person name="Ribeiro G.M."/>
            <person name="Porfirio-Sousa A.L."/>
            <person name="Maurer-Alcala X.X."/>
            <person name="Katz L.A."/>
            <person name="Lahr D.J.G."/>
        </authorList>
    </citation>
    <scope>NUCLEOTIDE SEQUENCE</scope>
</reference>
<dbReference type="PROSITE" id="PS51419">
    <property type="entry name" value="RAB"/>
    <property type="match status" value="1"/>
</dbReference>
<dbReference type="AlphaFoldDB" id="A0A6B2LU14"/>
<evidence type="ECO:0000256" key="2">
    <source>
        <dbReference type="ARBA" id="ARBA00023134"/>
    </source>
</evidence>
<dbReference type="SUPFAM" id="SSF52540">
    <property type="entry name" value="P-loop containing nucleoside triphosphate hydrolases"/>
    <property type="match status" value="1"/>
</dbReference>
<dbReference type="PRINTS" id="PR00449">
    <property type="entry name" value="RASTRNSFRMNG"/>
</dbReference>
<proteinExistence type="predicted"/>
<dbReference type="InterPro" id="IPR020849">
    <property type="entry name" value="Small_GTPase_Ras-type"/>
</dbReference>
<evidence type="ECO:0000313" key="3">
    <source>
        <dbReference type="EMBL" id="NDV40201.1"/>
    </source>
</evidence>
<dbReference type="Pfam" id="PF00071">
    <property type="entry name" value="Ras"/>
    <property type="match status" value="1"/>
</dbReference>
<dbReference type="InterPro" id="IPR001806">
    <property type="entry name" value="Small_GTPase"/>
</dbReference>
<evidence type="ECO:0000256" key="1">
    <source>
        <dbReference type="ARBA" id="ARBA00022741"/>
    </source>
</evidence>
<accession>A0A6B2LU14</accession>
<dbReference type="PANTHER" id="PTHR24070">
    <property type="entry name" value="RAS, DI-RAS, AND RHEB FAMILY MEMBERS OF SMALL GTPASE SUPERFAMILY"/>
    <property type="match status" value="1"/>
</dbReference>
<organism evidence="3">
    <name type="scientific">Arcella intermedia</name>
    <dbReference type="NCBI Taxonomy" id="1963864"/>
    <lineage>
        <taxon>Eukaryota</taxon>
        <taxon>Amoebozoa</taxon>
        <taxon>Tubulinea</taxon>
        <taxon>Elardia</taxon>
        <taxon>Arcellinida</taxon>
        <taxon>Sphaerothecina</taxon>
        <taxon>Arcellidae</taxon>
        <taxon>Arcella</taxon>
    </lineage>
</organism>
<dbReference type="PROSITE" id="PS51421">
    <property type="entry name" value="RAS"/>
    <property type="match status" value="1"/>
</dbReference>
<protein>
    <submittedName>
        <fullName evidence="3">Uncharacterized protein</fullName>
    </submittedName>
</protein>
<sequence length="108" mass="11915">MKNGDGFLLVYSLISQSSFTSIPSMIESISAARAYPQFPFMLVGTKSDLEDQREVTPQEGEALAHQYHTYALEVSAKSKKDVDEIFHTLLRMIVGRMAGINQGGCSLL</sequence>
<dbReference type="Gene3D" id="3.40.50.300">
    <property type="entry name" value="P-loop containing nucleotide triphosphate hydrolases"/>
    <property type="match status" value="1"/>
</dbReference>
<dbReference type="SMART" id="SM00174">
    <property type="entry name" value="RHO"/>
    <property type="match status" value="1"/>
</dbReference>
<dbReference type="GO" id="GO:0003924">
    <property type="term" value="F:GTPase activity"/>
    <property type="evidence" value="ECO:0007669"/>
    <property type="project" value="InterPro"/>
</dbReference>
<dbReference type="EMBL" id="GIBP01011232">
    <property type="protein sequence ID" value="NDV40201.1"/>
    <property type="molecule type" value="Transcribed_RNA"/>
</dbReference>
<name>A0A6B2LU14_9EUKA</name>
<dbReference type="InterPro" id="IPR027417">
    <property type="entry name" value="P-loop_NTPase"/>
</dbReference>
<dbReference type="GO" id="GO:0016020">
    <property type="term" value="C:membrane"/>
    <property type="evidence" value="ECO:0007669"/>
    <property type="project" value="InterPro"/>
</dbReference>
<dbReference type="SMART" id="SM00173">
    <property type="entry name" value="RAS"/>
    <property type="match status" value="1"/>
</dbReference>
<dbReference type="GO" id="GO:0007165">
    <property type="term" value="P:signal transduction"/>
    <property type="evidence" value="ECO:0007669"/>
    <property type="project" value="InterPro"/>
</dbReference>
<keyword evidence="2" id="KW-0342">GTP-binding</keyword>
<dbReference type="GO" id="GO:0005525">
    <property type="term" value="F:GTP binding"/>
    <property type="evidence" value="ECO:0007669"/>
    <property type="project" value="UniProtKB-KW"/>
</dbReference>